<dbReference type="HAMAP" id="MF_01987">
    <property type="entry name" value="Ribokinase"/>
    <property type="match status" value="1"/>
</dbReference>
<evidence type="ECO:0000313" key="18">
    <source>
        <dbReference type="Proteomes" id="UP001305702"/>
    </source>
</evidence>
<evidence type="ECO:0000256" key="8">
    <source>
        <dbReference type="ARBA" id="ARBA00022840"/>
    </source>
</evidence>
<dbReference type="Gene3D" id="1.10.260.40">
    <property type="entry name" value="lambda repressor-like DNA-binding domains"/>
    <property type="match status" value="1"/>
</dbReference>
<keyword evidence="5 15" id="KW-0479">Metal-binding</keyword>
<dbReference type="CDD" id="cd06267">
    <property type="entry name" value="PBP1_LacI_sugar_binding-like"/>
    <property type="match status" value="1"/>
</dbReference>
<dbReference type="GO" id="GO:0003677">
    <property type="term" value="F:DNA binding"/>
    <property type="evidence" value="ECO:0007669"/>
    <property type="project" value="UniProtKB-KW"/>
</dbReference>
<dbReference type="SUPFAM" id="SSF53822">
    <property type="entry name" value="Periplasmic binding protein-like I"/>
    <property type="match status" value="1"/>
</dbReference>
<comment type="function">
    <text evidence="15">Catalyzes the phosphorylation of ribose at O-5 in a reaction requiring ATP and magnesium. The resulting D-ribose-5-phosphate can then be used either for sythesis of nucleotides, histidine, and tryptophan, or as a component of the pentose phosphate pathway.</text>
</comment>
<comment type="similarity">
    <text evidence="1">Belongs to the carbohydrate kinase pfkB family.</text>
</comment>
<name>A0AA96RFZ8_9BACL</name>
<dbReference type="CDD" id="cd01174">
    <property type="entry name" value="ribokinase"/>
    <property type="match status" value="1"/>
</dbReference>
<dbReference type="InterPro" id="IPR002139">
    <property type="entry name" value="Ribo/fructo_kinase"/>
</dbReference>
<feature type="active site" description="Proton acceptor" evidence="15">
    <location>
        <position position="591"/>
    </location>
</feature>
<dbReference type="InterPro" id="IPR029056">
    <property type="entry name" value="Ribokinase-like"/>
</dbReference>
<dbReference type="GO" id="GO:0005524">
    <property type="term" value="F:ATP binding"/>
    <property type="evidence" value="ECO:0007669"/>
    <property type="project" value="UniProtKB-UniRule"/>
</dbReference>
<keyword evidence="15" id="KW-0963">Cytoplasm</keyword>
<evidence type="ECO:0000256" key="2">
    <source>
        <dbReference type="ARBA" id="ARBA00012035"/>
    </source>
</evidence>
<reference evidence="17 18" key="1">
    <citation type="submission" date="2022-02" db="EMBL/GenBank/DDBJ databases">
        <title>Paenibacillus sp. MBLB1776 Whole Genome Shotgun Sequencing.</title>
        <authorList>
            <person name="Hwang C.Y."/>
            <person name="Cho E.-S."/>
            <person name="Seo M.-J."/>
        </authorList>
    </citation>
    <scope>NUCLEOTIDE SEQUENCE [LARGE SCALE GENOMIC DNA]</scope>
    <source>
        <strain evidence="17 18">MBLB1776</strain>
    </source>
</reference>
<organism evidence="17 18">
    <name type="scientific">Paenibacillus aurantius</name>
    <dbReference type="NCBI Taxonomy" id="2918900"/>
    <lineage>
        <taxon>Bacteria</taxon>
        <taxon>Bacillati</taxon>
        <taxon>Bacillota</taxon>
        <taxon>Bacilli</taxon>
        <taxon>Bacillales</taxon>
        <taxon>Paenibacillaceae</taxon>
        <taxon>Paenibacillus</taxon>
    </lineage>
</organism>
<feature type="binding site" evidence="15">
    <location>
        <begin position="559"/>
        <end position="564"/>
    </location>
    <ligand>
        <name>ATP</name>
        <dbReference type="ChEBI" id="CHEBI:30616"/>
    </ligand>
</feature>
<dbReference type="SUPFAM" id="SSF47413">
    <property type="entry name" value="lambda repressor-like DNA-binding domains"/>
    <property type="match status" value="1"/>
</dbReference>
<evidence type="ECO:0000256" key="7">
    <source>
        <dbReference type="ARBA" id="ARBA00022777"/>
    </source>
</evidence>
<comment type="pathway">
    <text evidence="15">Carbohydrate metabolism; D-ribose degradation; D-ribose 5-phosphate from beta-D-ribopyranose: step 2/2.</text>
</comment>
<dbReference type="PRINTS" id="PR00036">
    <property type="entry name" value="HTHLACI"/>
</dbReference>
<evidence type="ECO:0000256" key="3">
    <source>
        <dbReference type="ARBA" id="ARBA00016943"/>
    </source>
</evidence>
<feature type="binding site" evidence="15">
    <location>
        <position position="587"/>
    </location>
    <ligand>
        <name>K(+)</name>
        <dbReference type="ChEBI" id="CHEBI:29103"/>
    </ligand>
</feature>
<keyword evidence="8 15" id="KW-0067">ATP-binding</keyword>
<dbReference type="Proteomes" id="UP001305702">
    <property type="component" value="Chromosome"/>
</dbReference>
<dbReference type="InterPro" id="IPR002173">
    <property type="entry name" value="Carboh/pur_kinase_PfkB_CS"/>
</dbReference>
<evidence type="ECO:0000256" key="9">
    <source>
        <dbReference type="ARBA" id="ARBA00022842"/>
    </source>
</evidence>
<feature type="binding site" evidence="15">
    <location>
        <position position="591"/>
    </location>
    <ligand>
        <name>substrate</name>
    </ligand>
</feature>
<dbReference type="Pfam" id="PF00356">
    <property type="entry name" value="LacI"/>
    <property type="match status" value="1"/>
</dbReference>
<dbReference type="PANTHER" id="PTHR10584:SF166">
    <property type="entry name" value="RIBOKINASE"/>
    <property type="match status" value="1"/>
</dbReference>
<feature type="binding site" evidence="15">
    <location>
        <position position="626"/>
    </location>
    <ligand>
        <name>K(+)</name>
        <dbReference type="ChEBI" id="CHEBI:29103"/>
    </ligand>
</feature>
<evidence type="ECO:0000313" key="17">
    <source>
        <dbReference type="EMBL" id="WNQ09539.1"/>
    </source>
</evidence>
<dbReference type="InterPro" id="IPR046335">
    <property type="entry name" value="LacI/GalR-like_sensor"/>
</dbReference>
<dbReference type="Gene3D" id="3.40.50.2300">
    <property type="match status" value="2"/>
</dbReference>
<accession>A0AA96RFZ8</accession>
<comment type="subunit">
    <text evidence="15">Homodimer.</text>
</comment>
<dbReference type="InterPro" id="IPR000843">
    <property type="entry name" value="HTH_LacI"/>
</dbReference>
<dbReference type="GO" id="GO:0004747">
    <property type="term" value="F:ribokinase activity"/>
    <property type="evidence" value="ECO:0007669"/>
    <property type="project" value="UniProtKB-UniRule"/>
</dbReference>
<evidence type="ECO:0000256" key="14">
    <source>
        <dbReference type="ARBA" id="ARBA00023277"/>
    </source>
</evidence>
<feature type="binding site" evidence="15">
    <location>
        <begin position="382"/>
        <end position="386"/>
    </location>
    <ligand>
        <name>substrate</name>
    </ligand>
</feature>
<keyword evidence="9 15" id="KW-0460">Magnesium</keyword>
<feature type="binding site" evidence="15">
    <location>
        <begin position="354"/>
        <end position="356"/>
    </location>
    <ligand>
        <name>substrate</name>
    </ligand>
</feature>
<sequence>MTKALSIKDIARLAGVSTATVSKVLNQKDQDIGEETKQKIIKIVQETNYVPYQKVIQRMAAKTGAIGLVLPGVTDSFSQAFIRGVEECAYREKRSVILGMTDGDPAKEKKHLDTLLQRNAEGVLMIPSAGFISQDLNPLQQEGVPCLLVGQGEDNEAATRILLDHRQAAYLATECLLRMKHEKIGYIGGPLTHQDEAGRFEGYKKALYDHGIAFNRIFVYEAGEQEGKQAGYEGGRLLLSQGVTAIITASDILASGVYLALNEAGVHIPKDVSVIGCGDSSLCSLLTPSLTSVGFPAYEIGFQACSSLIAQIQGETVDRKLVYEPYLTERQSTSPPQLKDSAAREKMVIVGSLNMDIIMRVSHIPRVGETILTSDIKNAAGGKGANQAVGAGKLGGRVYMIGRVGNDLYGRELYNSLIKNGVDANGIVFDDLLPTGNAYIYVSENGDNNIVVNPGANSRLSVEQVQSFEMIFDQVSYCLIQMEIPMDTIEYVAAICREKKVKLILNPAPARELNYQYFQDGFLIVPNETEIERMIPGEASIEEKAERLLAKGFQNVIVTLGEKGCLLVNDRGKEYFPAAKFKAVDTTGAGDSFISGLAVALADGKELADAIRFASLAAGITVSREGAQPSLPDYETIRMYM</sequence>
<dbReference type="EMBL" id="CP130318">
    <property type="protein sequence ID" value="WNQ09539.1"/>
    <property type="molecule type" value="Genomic_DNA"/>
</dbReference>
<gene>
    <name evidence="15 17" type="primary">rbsK</name>
    <name evidence="17" type="ORF">MJA45_18110</name>
</gene>
<dbReference type="CDD" id="cd01392">
    <property type="entry name" value="HTH_LacI"/>
    <property type="match status" value="1"/>
</dbReference>
<dbReference type="NCBIfam" id="TIGR02152">
    <property type="entry name" value="D_ribokin_bact"/>
    <property type="match status" value="1"/>
</dbReference>
<dbReference type="InterPro" id="IPR010982">
    <property type="entry name" value="Lambda_DNA-bd_dom_sf"/>
</dbReference>
<feature type="binding site" evidence="15">
    <location>
        <position position="585"/>
    </location>
    <ligand>
        <name>K(+)</name>
        <dbReference type="ChEBI" id="CHEBI:29103"/>
    </ligand>
</feature>
<dbReference type="PRINTS" id="PR00990">
    <property type="entry name" value="RIBOKINASE"/>
</dbReference>
<comment type="catalytic activity">
    <reaction evidence="15">
        <text>D-ribose + ATP = D-ribose 5-phosphate + ADP + H(+)</text>
        <dbReference type="Rhea" id="RHEA:13697"/>
        <dbReference type="ChEBI" id="CHEBI:15378"/>
        <dbReference type="ChEBI" id="CHEBI:30616"/>
        <dbReference type="ChEBI" id="CHEBI:47013"/>
        <dbReference type="ChEBI" id="CHEBI:78346"/>
        <dbReference type="ChEBI" id="CHEBI:456216"/>
        <dbReference type="EC" id="2.7.1.15"/>
    </reaction>
</comment>
<feature type="binding site" evidence="15">
    <location>
        <position position="621"/>
    </location>
    <ligand>
        <name>K(+)</name>
        <dbReference type="ChEBI" id="CHEBI:29103"/>
    </ligand>
</feature>
<keyword evidence="12" id="KW-0238">DNA-binding</keyword>
<dbReference type="Pfam" id="PF00294">
    <property type="entry name" value="PfkB"/>
    <property type="match status" value="1"/>
</dbReference>
<dbReference type="PANTHER" id="PTHR10584">
    <property type="entry name" value="SUGAR KINASE"/>
    <property type="match status" value="1"/>
</dbReference>
<keyword evidence="7 15" id="KW-0418">Kinase</keyword>
<evidence type="ECO:0000256" key="12">
    <source>
        <dbReference type="ARBA" id="ARBA00023125"/>
    </source>
</evidence>
<dbReference type="InterPro" id="IPR011877">
    <property type="entry name" value="Ribokinase"/>
</dbReference>
<comment type="cofactor">
    <cofactor evidence="15">
        <name>Mg(2+)</name>
        <dbReference type="ChEBI" id="CHEBI:18420"/>
    </cofactor>
    <text evidence="15">Requires a divalent cation, most likely magnesium in vivo, as an electrophilic catalyst to aid phosphoryl group transfer. It is the chelate of the metal and the nucleotide that is the actual substrate.</text>
</comment>
<dbReference type="SMART" id="SM00354">
    <property type="entry name" value="HTH_LACI"/>
    <property type="match status" value="1"/>
</dbReference>
<dbReference type="GO" id="GO:0005829">
    <property type="term" value="C:cytosol"/>
    <property type="evidence" value="ECO:0007669"/>
    <property type="project" value="TreeGrafter"/>
</dbReference>
<dbReference type="Pfam" id="PF13377">
    <property type="entry name" value="Peripla_BP_3"/>
    <property type="match status" value="1"/>
</dbReference>
<dbReference type="KEGG" id="paun:MJA45_18110"/>
<dbReference type="AlphaFoldDB" id="A0AA96RFZ8"/>
<keyword evidence="18" id="KW-1185">Reference proteome</keyword>
<keyword evidence="14 15" id="KW-0119">Carbohydrate metabolism</keyword>
<evidence type="ECO:0000259" key="16">
    <source>
        <dbReference type="PROSITE" id="PS50932"/>
    </source>
</evidence>
<evidence type="ECO:0000256" key="6">
    <source>
        <dbReference type="ARBA" id="ARBA00022741"/>
    </source>
</evidence>
<dbReference type="SUPFAM" id="SSF53613">
    <property type="entry name" value="Ribokinase-like"/>
    <property type="match status" value="1"/>
</dbReference>
<keyword evidence="13" id="KW-0804">Transcription</keyword>
<dbReference type="InterPro" id="IPR011611">
    <property type="entry name" value="PfkB_dom"/>
</dbReference>
<comment type="activity regulation">
    <text evidence="15">Activated by a monovalent cation that binds near, but not in, the active site. The most likely occupant of the site in vivo is potassium. Ion binding induces a conformational change that may alter substrate affinity.</text>
</comment>
<keyword evidence="10 15" id="KW-0630">Potassium</keyword>
<feature type="binding site" evidence="15">
    <location>
        <position position="624"/>
    </location>
    <ligand>
        <name>K(+)</name>
        <dbReference type="ChEBI" id="CHEBI:29103"/>
    </ligand>
</feature>
<evidence type="ECO:0000256" key="11">
    <source>
        <dbReference type="ARBA" id="ARBA00023015"/>
    </source>
</evidence>
<comment type="similarity">
    <text evidence="15">Belongs to the carbohydrate kinase PfkB family. Ribokinase subfamily.</text>
</comment>
<dbReference type="Gene3D" id="3.40.1190.20">
    <property type="match status" value="1"/>
</dbReference>
<dbReference type="PROSITE" id="PS50932">
    <property type="entry name" value="HTH_LACI_2"/>
    <property type="match status" value="1"/>
</dbReference>
<dbReference type="RefSeq" id="WP_315603311.1">
    <property type="nucleotide sequence ID" value="NZ_CP130318.1"/>
</dbReference>
<dbReference type="GO" id="GO:0019303">
    <property type="term" value="P:D-ribose catabolic process"/>
    <property type="evidence" value="ECO:0007669"/>
    <property type="project" value="UniProtKB-UniRule"/>
</dbReference>
<comment type="subcellular location">
    <subcellularLocation>
        <location evidence="15">Cytoplasm</location>
    </subcellularLocation>
</comment>
<evidence type="ECO:0000256" key="13">
    <source>
        <dbReference type="ARBA" id="ARBA00023163"/>
    </source>
</evidence>
<feature type="binding site" evidence="15">
    <location>
        <begin position="590"/>
        <end position="591"/>
    </location>
    <ligand>
        <name>ATP</name>
        <dbReference type="ChEBI" id="CHEBI:30616"/>
    </ligand>
</feature>
<evidence type="ECO:0000256" key="5">
    <source>
        <dbReference type="ARBA" id="ARBA00022723"/>
    </source>
</evidence>
<keyword evidence="4 15" id="KW-0808">Transferase</keyword>
<feature type="binding site" evidence="15">
    <location>
        <position position="483"/>
    </location>
    <ligand>
        <name>substrate</name>
    </ligand>
</feature>
<dbReference type="EC" id="2.7.1.15" evidence="2 15"/>
<proteinExistence type="inferred from homology"/>
<dbReference type="PROSITE" id="PS00356">
    <property type="entry name" value="HTH_LACI_1"/>
    <property type="match status" value="1"/>
</dbReference>
<feature type="domain" description="HTH lacI-type" evidence="16">
    <location>
        <begin position="5"/>
        <end position="51"/>
    </location>
</feature>
<keyword evidence="6 15" id="KW-0547">Nucleotide-binding</keyword>
<dbReference type="InterPro" id="IPR028082">
    <property type="entry name" value="Peripla_BP_I"/>
</dbReference>
<comment type="caution">
    <text evidence="15">Lacks conserved residue(s) required for the propagation of feature annotation.</text>
</comment>
<evidence type="ECO:0000256" key="15">
    <source>
        <dbReference type="HAMAP-Rule" id="MF_01987"/>
    </source>
</evidence>
<dbReference type="GO" id="GO:0006355">
    <property type="term" value="P:regulation of DNA-templated transcription"/>
    <property type="evidence" value="ECO:0007669"/>
    <property type="project" value="InterPro"/>
</dbReference>
<evidence type="ECO:0000256" key="4">
    <source>
        <dbReference type="ARBA" id="ARBA00022679"/>
    </source>
</evidence>
<protein>
    <recommendedName>
        <fullName evidence="3 15">Ribokinase</fullName>
        <shortName evidence="15">RK</shortName>
        <ecNumber evidence="2 15">2.7.1.15</ecNumber>
    </recommendedName>
</protein>
<dbReference type="PROSITE" id="PS00584">
    <property type="entry name" value="PFKB_KINASES_2"/>
    <property type="match status" value="1"/>
</dbReference>
<dbReference type="GO" id="GO:0046872">
    <property type="term" value="F:metal ion binding"/>
    <property type="evidence" value="ECO:0007669"/>
    <property type="project" value="UniProtKB-KW"/>
</dbReference>
<feature type="binding site" evidence="15">
    <location>
        <position position="527"/>
    </location>
    <ligand>
        <name>ATP</name>
        <dbReference type="ChEBI" id="CHEBI:30616"/>
    </ligand>
</feature>
<keyword evidence="11" id="KW-0805">Transcription regulation</keyword>
<evidence type="ECO:0000256" key="1">
    <source>
        <dbReference type="ARBA" id="ARBA00005380"/>
    </source>
</evidence>
<evidence type="ECO:0000256" key="10">
    <source>
        <dbReference type="ARBA" id="ARBA00022958"/>
    </source>
</evidence>
<feature type="binding site" evidence="15">
    <location>
        <position position="630"/>
    </location>
    <ligand>
        <name>K(+)</name>
        <dbReference type="ChEBI" id="CHEBI:29103"/>
    </ligand>
</feature>